<evidence type="ECO:0000256" key="3">
    <source>
        <dbReference type="ARBA" id="ARBA00012368"/>
    </source>
</evidence>
<dbReference type="SMART" id="SM00148">
    <property type="entry name" value="PLCXc"/>
    <property type="match status" value="1"/>
</dbReference>
<dbReference type="CDD" id="cd00275">
    <property type="entry name" value="C2_PLC_like"/>
    <property type="match status" value="1"/>
</dbReference>
<evidence type="ECO:0000256" key="8">
    <source>
        <dbReference type="ARBA" id="ARBA00023224"/>
    </source>
</evidence>
<comment type="catalytic activity">
    <reaction evidence="1 9">
        <text>a 1,2-diacyl-sn-glycero-3-phospho-(1D-myo-inositol-4,5-bisphosphate) + H2O = 1D-myo-inositol 1,4,5-trisphosphate + a 1,2-diacyl-sn-glycerol + H(+)</text>
        <dbReference type="Rhea" id="RHEA:33179"/>
        <dbReference type="ChEBI" id="CHEBI:15377"/>
        <dbReference type="ChEBI" id="CHEBI:15378"/>
        <dbReference type="ChEBI" id="CHEBI:17815"/>
        <dbReference type="ChEBI" id="CHEBI:58456"/>
        <dbReference type="ChEBI" id="CHEBI:203600"/>
        <dbReference type="EC" id="3.1.4.11"/>
    </reaction>
</comment>
<reference evidence="13" key="1">
    <citation type="submission" date="2023-07" db="EMBL/GenBank/DDBJ databases">
        <title>A chromosome-level genome assembly of Lolium multiflorum.</title>
        <authorList>
            <person name="Chen Y."/>
            <person name="Copetti D."/>
            <person name="Kolliker R."/>
            <person name="Studer B."/>
        </authorList>
    </citation>
    <scope>NUCLEOTIDE SEQUENCE</scope>
    <source>
        <strain evidence="13">02402/16</strain>
        <tissue evidence="13">Leaf</tissue>
    </source>
</reference>
<dbReference type="PROSITE" id="PS50007">
    <property type="entry name" value="PIPLC_X_DOMAIN"/>
    <property type="match status" value="1"/>
</dbReference>
<dbReference type="InterPro" id="IPR001711">
    <property type="entry name" value="PLipase_C_Pinositol-sp_Y"/>
</dbReference>
<protein>
    <recommendedName>
        <fullName evidence="3 9">Phosphoinositide phospholipase C</fullName>
        <ecNumber evidence="3 9">3.1.4.11</ecNumber>
    </recommendedName>
</protein>
<evidence type="ECO:0000256" key="10">
    <source>
        <dbReference type="SAM" id="MobiDB-lite"/>
    </source>
</evidence>
<dbReference type="GO" id="GO:0051209">
    <property type="term" value="P:release of sequestered calcium ion into cytosol"/>
    <property type="evidence" value="ECO:0007669"/>
    <property type="project" value="TreeGrafter"/>
</dbReference>
<gene>
    <name evidence="13" type="ORF">QYE76_038527</name>
</gene>
<dbReference type="PROSITE" id="PS50004">
    <property type="entry name" value="C2"/>
    <property type="match status" value="1"/>
</dbReference>
<evidence type="ECO:0000256" key="9">
    <source>
        <dbReference type="RuleBase" id="RU361133"/>
    </source>
</evidence>
<dbReference type="InterPro" id="IPR017946">
    <property type="entry name" value="PLC-like_Pdiesterase_TIM-brl"/>
</dbReference>
<evidence type="ECO:0000256" key="6">
    <source>
        <dbReference type="ARBA" id="ARBA00022963"/>
    </source>
</evidence>
<dbReference type="SMART" id="SM00239">
    <property type="entry name" value="C2"/>
    <property type="match status" value="1"/>
</dbReference>
<accession>A0AAD8T809</accession>
<dbReference type="Gene3D" id="1.10.238.10">
    <property type="entry name" value="EF-hand"/>
    <property type="match status" value="1"/>
</dbReference>
<dbReference type="EC" id="3.1.4.11" evidence="3 9"/>
<dbReference type="AlphaFoldDB" id="A0AAD8T809"/>
<name>A0AAD8T809_LOLMU</name>
<dbReference type="SUPFAM" id="SSF49562">
    <property type="entry name" value="C2 domain (Calcium/lipid-binding domain, CaLB)"/>
    <property type="match status" value="1"/>
</dbReference>
<dbReference type="GO" id="GO:0006950">
    <property type="term" value="P:response to stress"/>
    <property type="evidence" value="ECO:0007669"/>
    <property type="project" value="UniProtKB-ARBA"/>
</dbReference>
<feature type="domain" description="C2" evidence="11">
    <location>
        <begin position="448"/>
        <end position="576"/>
    </location>
</feature>
<dbReference type="GO" id="GO:0004435">
    <property type="term" value="F:phosphatidylinositol-4,5-bisphosphate phospholipase C activity"/>
    <property type="evidence" value="ECO:0007669"/>
    <property type="project" value="UniProtKB-EC"/>
</dbReference>
<dbReference type="InterPro" id="IPR035892">
    <property type="entry name" value="C2_domain_sf"/>
</dbReference>
<dbReference type="PROSITE" id="PS50008">
    <property type="entry name" value="PIPLC_Y_DOMAIN"/>
    <property type="match status" value="1"/>
</dbReference>
<feature type="domain" description="PI-PLC Y-box" evidence="12">
    <location>
        <begin position="361"/>
        <end position="447"/>
    </location>
</feature>
<evidence type="ECO:0000313" key="13">
    <source>
        <dbReference type="EMBL" id="KAK1677679.1"/>
    </source>
</evidence>
<organism evidence="13 14">
    <name type="scientific">Lolium multiflorum</name>
    <name type="common">Italian ryegrass</name>
    <name type="synonym">Lolium perenne subsp. multiflorum</name>
    <dbReference type="NCBI Taxonomy" id="4521"/>
    <lineage>
        <taxon>Eukaryota</taxon>
        <taxon>Viridiplantae</taxon>
        <taxon>Streptophyta</taxon>
        <taxon>Embryophyta</taxon>
        <taxon>Tracheophyta</taxon>
        <taxon>Spermatophyta</taxon>
        <taxon>Magnoliopsida</taxon>
        <taxon>Liliopsida</taxon>
        <taxon>Poales</taxon>
        <taxon>Poaceae</taxon>
        <taxon>BOP clade</taxon>
        <taxon>Pooideae</taxon>
        <taxon>Poodae</taxon>
        <taxon>Poeae</taxon>
        <taxon>Poeae Chloroplast Group 2 (Poeae type)</taxon>
        <taxon>Loliodinae</taxon>
        <taxon>Loliinae</taxon>
        <taxon>Lolium</taxon>
    </lineage>
</organism>
<dbReference type="Proteomes" id="UP001231189">
    <property type="component" value="Unassembled WGS sequence"/>
</dbReference>
<evidence type="ECO:0000259" key="12">
    <source>
        <dbReference type="PROSITE" id="PS50008"/>
    </source>
</evidence>
<dbReference type="Pfam" id="PF00388">
    <property type="entry name" value="PI-PLC-X"/>
    <property type="match status" value="1"/>
</dbReference>
<dbReference type="Gene3D" id="3.20.20.190">
    <property type="entry name" value="Phosphatidylinositol (PI) phosphodiesterase"/>
    <property type="match status" value="1"/>
</dbReference>
<keyword evidence="6 9" id="KW-0442">Lipid degradation</keyword>
<dbReference type="Gene3D" id="2.60.40.150">
    <property type="entry name" value="C2 domain"/>
    <property type="match status" value="1"/>
</dbReference>
<evidence type="ECO:0000256" key="1">
    <source>
        <dbReference type="ARBA" id="ARBA00001195"/>
    </source>
</evidence>
<keyword evidence="4" id="KW-1003">Cell membrane</keyword>
<keyword evidence="9" id="KW-0443">Lipid metabolism</keyword>
<dbReference type="EMBL" id="JAUUTY010000002">
    <property type="protein sequence ID" value="KAK1677679.1"/>
    <property type="molecule type" value="Genomic_DNA"/>
</dbReference>
<dbReference type="SUPFAM" id="SSF47473">
    <property type="entry name" value="EF-hand"/>
    <property type="match status" value="1"/>
</dbReference>
<dbReference type="Pfam" id="PF00168">
    <property type="entry name" value="C2"/>
    <property type="match status" value="1"/>
</dbReference>
<dbReference type="PANTHER" id="PTHR10336">
    <property type="entry name" value="PHOSPHOINOSITIDE-SPECIFIC PHOSPHOLIPASE C FAMILY PROTEIN"/>
    <property type="match status" value="1"/>
</dbReference>
<dbReference type="FunFam" id="2.60.40.150:FF:000060">
    <property type="entry name" value="Phosphoinositide phospholipase C"/>
    <property type="match status" value="1"/>
</dbReference>
<evidence type="ECO:0000313" key="14">
    <source>
        <dbReference type="Proteomes" id="UP001231189"/>
    </source>
</evidence>
<keyword evidence="7" id="KW-0472">Membrane</keyword>
<dbReference type="InterPro" id="IPR001192">
    <property type="entry name" value="PI-PLC_fam"/>
</dbReference>
<dbReference type="InterPro" id="IPR000008">
    <property type="entry name" value="C2_dom"/>
</dbReference>
<keyword evidence="8" id="KW-0807">Transducer</keyword>
<dbReference type="SUPFAM" id="SSF51695">
    <property type="entry name" value="PLC-like phosphodiesterases"/>
    <property type="match status" value="1"/>
</dbReference>
<dbReference type="Pfam" id="PF00387">
    <property type="entry name" value="PI-PLC-Y"/>
    <property type="match status" value="1"/>
</dbReference>
<evidence type="ECO:0000256" key="2">
    <source>
        <dbReference type="ARBA" id="ARBA00004202"/>
    </source>
</evidence>
<evidence type="ECO:0000256" key="4">
    <source>
        <dbReference type="ARBA" id="ARBA00022475"/>
    </source>
</evidence>
<evidence type="ECO:0000256" key="7">
    <source>
        <dbReference type="ARBA" id="ARBA00023136"/>
    </source>
</evidence>
<keyword evidence="14" id="KW-1185">Reference proteome</keyword>
<evidence type="ECO:0000259" key="11">
    <source>
        <dbReference type="PROSITE" id="PS50004"/>
    </source>
</evidence>
<dbReference type="PANTHER" id="PTHR10336:SF206">
    <property type="entry name" value="PHOSPHOINOSITIDE PHOSPHOLIPASE C"/>
    <property type="match status" value="1"/>
</dbReference>
<comment type="subcellular location">
    <subcellularLocation>
        <location evidence="2">Cell membrane</location>
        <topology evidence="2">Peripheral membrane protein</topology>
    </subcellularLocation>
</comment>
<comment type="caution">
    <text evidence="13">The sequence shown here is derived from an EMBL/GenBank/DDBJ whole genome shotgun (WGS) entry which is preliminary data.</text>
</comment>
<dbReference type="SMART" id="SM00149">
    <property type="entry name" value="PLCYc"/>
    <property type="match status" value="1"/>
</dbReference>
<dbReference type="InterPro" id="IPR011992">
    <property type="entry name" value="EF-hand-dom_pair"/>
</dbReference>
<dbReference type="GO" id="GO:0048015">
    <property type="term" value="P:phosphatidylinositol-mediated signaling"/>
    <property type="evidence" value="ECO:0007669"/>
    <property type="project" value="TreeGrafter"/>
</dbReference>
<keyword evidence="5 9" id="KW-0378">Hydrolase</keyword>
<evidence type="ECO:0000256" key="5">
    <source>
        <dbReference type="ARBA" id="ARBA00022801"/>
    </source>
</evidence>
<sequence length="596" mass="67466">MGTYKCCLIFKRRYRWTDAPPPEDVRSLFAQHSGGTATMGADGLRRYLESTGTDPDLDADAEAERLLDQIRQAQRVRVPRVGRPLLGIDDFHRFLFSDDLNPPLRRPQVHHDMAAPLSHYYVYTGHNSYLTGNQLSSDCSDVPIIKALQRGVRVIELDMWPNSAEDDINILHGRTLTTPVSLLKCLRSIKEYAFVASPYPVIITLEDHLPPELQDKVAKMVLEVFGNILYYPQEEHPKELPSPEDLKGRVLLSTKPPKEYLEAKAAGTIKDGDAEANPGKGGTDDDAAWGKEVPDFKTEIQFAKQEDDALDDDDEEEDEQQIQQHLAPQYKHLITIRAGKPKGGTTSDALKSDPNKVRRLSLSEQELAKAVVNHGTEIVRFTQRNLLRIYPKGTRITSSNYNPFIGWVHGAQMVAFNMQGYGRALWLMHGFYKANGACGYVKKPDFLMQSEPEVFDPKKQQPVKKILKVKVYMGDGWRMDFKQTHFDQYSPPDFYARVGIAGVPADSIMKKTKAIEDNWVPVWGEEFSFELTVPELALLRVEVHEYDMSEKDDFAGQTVLPVAELQPGIRAVALCDRKGNKYPNVKLLMRFEFESV</sequence>
<dbReference type="GO" id="GO:0016042">
    <property type="term" value="P:lipid catabolic process"/>
    <property type="evidence" value="ECO:0007669"/>
    <property type="project" value="UniProtKB-KW"/>
</dbReference>
<dbReference type="InterPro" id="IPR000909">
    <property type="entry name" value="PLipase_C_PInositol-sp_X_dom"/>
</dbReference>
<proteinExistence type="predicted"/>
<feature type="region of interest" description="Disordered" evidence="10">
    <location>
        <begin position="269"/>
        <end position="289"/>
    </location>
</feature>
<dbReference type="PRINTS" id="PR00390">
    <property type="entry name" value="PHPHLIPASEC"/>
</dbReference>
<dbReference type="GO" id="GO:0005886">
    <property type="term" value="C:plasma membrane"/>
    <property type="evidence" value="ECO:0007669"/>
    <property type="project" value="UniProtKB-SubCell"/>
</dbReference>